<dbReference type="RefSeq" id="WP_029566150.1">
    <property type="nucleotide sequence ID" value="NZ_CANLZQ010000007.1"/>
</dbReference>
<keyword evidence="1" id="KW-0418">Kinase</keyword>
<sequence>MTVWSKLADSVKIGGRGTRARLLDHDPSLTFIGAGRSAFVFKLSGEEKALKVFFPDFTHVAQEEAEIYKTLQGIKYYPSLYEAGENFLVIDYIEGSTLFECVSSGISITDEHIAEVDSALLSAKMRGLNPSDIHLRNIFITSDGSIMMIDVARFRQKKDCTQWNDLKTAFHKYYRKAYFPKRIPAALMNVIAALYKKKLIPLAP</sequence>
<dbReference type="EMBL" id="JNVC02000014">
    <property type="protein sequence ID" value="KEZ48297.1"/>
    <property type="molecule type" value="Genomic_DNA"/>
</dbReference>
<dbReference type="GO" id="GO:0004674">
    <property type="term" value="F:protein serine/threonine kinase activity"/>
    <property type="evidence" value="ECO:0007669"/>
    <property type="project" value="UniProtKB-KW"/>
</dbReference>
<keyword evidence="2" id="KW-1185">Reference proteome</keyword>
<dbReference type="InterPro" id="IPR052396">
    <property type="entry name" value="Meiotic_Drive_Suppr_Kinase"/>
</dbReference>
<reference evidence="1 2" key="1">
    <citation type="journal article" date="2005" name="Int. J. Syst. Evol. Microbiol.">
        <title>Bacillus cibi sp. nov., isolated from jeotgal, a traditional Korean fermented seafood.</title>
        <authorList>
            <person name="Yoon J.H."/>
            <person name="Lee C.H."/>
            <person name="Oh T.K."/>
        </authorList>
    </citation>
    <scope>NUCLEOTIDE SEQUENCE [LARGE SCALE GENOMIC DNA]</scope>
    <source>
        <strain evidence="1 2">DSM 16189</strain>
    </source>
</reference>
<dbReference type="SUPFAM" id="SSF56112">
    <property type="entry name" value="Protein kinase-like (PK-like)"/>
    <property type="match status" value="1"/>
</dbReference>
<dbReference type="OrthoDB" id="529320at2"/>
<dbReference type="STRING" id="246786.GS18_0217340"/>
<keyword evidence="1" id="KW-0808">Transferase</keyword>
<evidence type="ECO:0000313" key="2">
    <source>
        <dbReference type="Proteomes" id="UP000028549"/>
    </source>
</evidence>
<dbReference type="AlphaFoldDB" id="A0A084GLT5"/>
<dbReference type="PANTHER" id="PTHR37171">
    <property type="entry name" value="SERINE/THREONINE-PROTEIN KINASE YRZF-RELATED"/>
    <property type="match status" value="1"/>
</dbReference>
<dbReference type="Gene3D" id="1.10.510.10">
    <property type="entry name" value="Transferase(Phosphotransferase) domain 1"/>
    <property type="match status" value="1"/>
</dbReference>
<dbReference type="InterPro" id="IPR011009">
    <property type="entry name" value="Kinase-like_dom_sf"/>
</dbReference>
<keyword evidence="1" id="KW-0723">Serine/threonine-protein kinase</keyword>
<accession>A0A084GLT5</accession>
<protein>
    <submittedName>
        <fullName evidence="1">Serine/threonine protein kinase</fullName>
    </submittedName>
</protein>
<dbReference type="PANTHER" id="PTHR37171:SF1">
    <property type="entry name" value="SERINE_THREONINE-PROTEIN KINASE YRZF-RELATED"/>
    <property type="match status" value="1"/>
</dbReference>
<organism evidence="1 2">
    <name type="scientific">Metabacillus indicus</name>
    <name type="common">Bacillus indicus</name>
    <dbReference type="NCBI Taxonomy" id="246786"/>
    <lineage>
        <taxon>Bacteria</taxon>
        <taxon>Bacillati</taxon>
        <taxon>Bacillota</taxon>
        <taxon>Bacilli</taxon>
        <taxon>Bacillales</taxon>
        <taxon>Bacillaceae</taxon>
        <taxon>Metabacillus</taxon>
    </lineage>
</organism>
<proteinExistence type="predicted"/>
<evidence type="ECO:0000313" key="1">
    <source>
        <dbReference type="EMBL" id="KEZ48297.1"/>
    </source>
</evidence>
<comment type="caution">
    <text evidence="1">The sequence shown here is derived from an EMBL/GenBank/DDBJ whole genome shotgun (WGS) entry which is preliminary data.</text>
</comment>
<name>A0A084GLT5_METID</name>
<dbReference type="Proteomes" id="UP000028549">
    <property type="component" value="Unassembled WGS sequence"/>
</dbReference>
<gene>
    <name evidence="1" type="ORF">GS18_0217340</name>
</gene>